<dbReference type="SUPFAM" id="SSF57501">
    <property type="entry name" value="Cystine-knot cytokines"/>
    <property type="match status" value="1"/>
</dbReference>
<protein>
    <submittedName>
        <fullName evidence="1">Uncharacterized protein</fullName>
    </submittedName>
</protein>
<comment type="caution">
    <text evidence="1">The sequence shown here is derived from an EMBL/GenBank/DDBJ whole genome shotgun (WGS) entry which is preliminary data.</text>
</comment>
<dbReference type="Proteomes" id="UP001162156">
    <property type="component" value="Unassembled WGS sequence"/>
</dbReference>
<dbReference type="AlphaFoldDB" id="A0AAV8XFP1"/>
<dbReference type="InterPro" id="IPR029034">
    <property type="entry name" value="Cystine-knot_cytokine"/>
</dbReference>
<dbReference type="Gene3D" id="2.10.90.10">
    <property type="entry name" value="Cystine-knot cytokines"/>
    <property type="match status" value="1"/>
</dbReference>
<organism evidence="1 2">
    <name type="scientific">Rhamnusium bicolor</name>
    <dbReference type="NCBI Taxonomy" id="1586634"/>
    <lineage>
        <taxon>Eukaryota</taxon>
        <taxon>Metazoa</taxon>
        <taxon>Ecdysozoa</taxon>
        <taxon>Arthropoda</taxon>
        <taxon>Hexapoda</taxon>
        <taxon>Insecta</taxon>
        <taxon>Pterygota</taxon>
        <taxon>Neoptera</taxon>
        <taxon>Endopterygota</taxon>
        <taxon>Coleoptera</taxon>
        <taxon>Polyphaga</taxon>
        <taxon>Cucujiformia</taxon>
        <taxon>Chrysomeloidea</taxon>
        <taxon>Cerambycidae</taxon>
        <taxon>Lepturinae</taxon>
        <taxon>Rhagiini</taxon>
        <taxon>Rhamnusium</taxon>
    </lineage>
</organism>
<evidence type="ECO:0000313" key="2">
    <source>
        <dbReference type="Proteomes" id="UP001162156"/>
    </source>
</evidence>
<gene>
    <name evidence="1" type="ORF">NQ314_011905</name>
</gene>
<evidence type="ECO:0000313" key="1">
    <source>
        <dbReference type="EMBL" id="KAJ8937360.1"/>
    </source>
</evidence>
<proteinExistence type="predicted"/>
<keyword evidence="2" id="KW-1185">Reference proteome</keyword>
<reference evidence="1" key="1">
    <citation type="journal article" date="2023" name="Insect Mol. Biol.">
        <title>Genome sequencing provides insights into the evolution of gene families encoding plant cell wall-degrading enzymes in longhorned beetles.</title>
        <authorList>
            <person name="Shin N.R."/>
            <person name="Okamura Y."/>
            <person name="Kirsch R."/>
            <person name="Pauchet Y."/>
        </authorList>
    </citation>
    <scope>NUCLEOTIDE SEQUENCE</scope>
    <source>
        <strain evidence="1">RBIC_L_NR</strain>
    </source>
</reference>
<name>A0AAV8XFP1_9CUCU</name>
<dbReference type="EMBL" id="JANEYF010003320">
    <property type="protein sequence ID" value="KAJ8937360.1"/>
    <property type="molecule type" value="Genomic_DNA"/>
</dbReference>
<accession>A0AAV8XFP1</accession>
<sequence length="87" mass="10215">MLEKEIRRIVERNRKKYAPLYGAVIEPAENGLFPQIRNAAEEFEEINMCRTRKVTVMPKTGFDVNMKLRYIVNVDGFEQVLTYETCV</sequence>